<proteinExistence type="predicted"/>
<reference evidence="2" key="2">
    <citation type="submission" date="2008-12" db="EMBL/GenBank/DDBJ databases">
        <title>Improved gene annotation of the rice (Oryza sativa) genomes.</title>
        <authorList>
            <person name="Wang J."/>
            <person name="Li R."/>
            <person name="Fan W."/>
            <person name="Huang Q."/>
            <person name="Zhang J."/>
            <person name="Zhou Y."/>
            <person name="Hu Y."/>
            <person name="Zi S."/>
            <person name="Li J."/>
            <person name="Ni P."/>
            <person name="Zheng H."/>
            <person name="Zhang Y."/>
            <person name="Zhao M."/>
            <person name="Hao Q."/>
            <person name="McDermott J."/>
            <person name="Samudrala R."/>
            <person name="Kristiansen K."/>
            <person name="Wong G.K.-S."/>
        </authorList>
    </citation>
    <scope>NUCLEOTIDE SEQUENCE</scope>
</reference>
<feature type="region of interest" description="Disordered" evidence="1">
    <location>
        <begin position="71"/>
        <end position="149"/>
    </location>
</feature>
<protein>
    <submittedName>
        <fullName evidence="2">Uncharacterized protein</fullName>
    </submittedName>
</protein>
<dbReference type="Proteomes" id="UP000007752">
    <property type="component" value="Chromosome 3"/>
</dbReference>
<reference evidence="2" key="1">
    <citation type="journal article" date="2005" name="PLoS Biol.">
        <title>The genomes of Oryza sativa: a history of duplications.</title>
        <authorList>
            <person name="Yu J."/>
            <person name="Wang J."/>
            <person name="Lin W."/>
            <person name="Li S."/>
            <person name="Li H."/>
            <person name="Zhou J."/>
            <person name="Ni P."/>
            <person name="Dong W."/>
            <person name="Hu S."/>
            <person name="Zeng C."/>
            <person name="Zhang J."/>
            <person name="Zhang Y."/>
            <person name="Li R."/>
            <person name="Xu Z."/>
            <person name="Li S."/>
            <person name="Li X."/>
            <person name="Zheng H."/>
            <person name="Cong L."/>
            <person name="Lin L."/>
            <person name="Yin J."/>
            <person name="Geng J."/>
            <person name="Li G."/>
            <person name="Shi J."/>
            <person name="Liu J."/>
            <person name="Lv H."/>
            <person name="Li J."/>
            <person name="Wang J."/>
            <person name="Deng Y."/>
            <person name="Ran L."/>
            <person name="Shi X."/>
            <person name="Wang X."/>
            <person name="Wu Q."/>
            <person name="Li C."/>
            <person name="Ren X."/>
            <person name="Wang J."/>
            <person name="Wang X."/>
            <person name="Li D."/>
            <person name="Liu D."/>
            <person name="Zhang X."/>
            <person name="Ji Z."/>
            <person name="Zhao W."/>
            <person name="Sun Y."/>
            <person name="Zhang Z."/>
            <person name="Bao J."/>
            <person name="Han Y."/>
            <person name="Dong L."/>
            <person name="Ji J."/>
            <person name="Chen P."/>
            <person name="Wu S."/>
            <person name="Liu J."/>
            <person name="Xiao Y."/>
            <person name="Bu D."/>
            <person name="Tan J."/>
            <person name="Yang L."/>
            <person name="Ye C."/>
            <person name="Zhang J."/>
            <person name="Xu J."/>
            <person name="Zhou Y."/>
            <person name="Yu Y."/>
            <person name="Zhang B."/>
            <person name="Zhuang S."/>
            <person name="Wei H."/>
            <person name="Liu B."/>
            <person name="Lei M."/>
            <person name="Yu H."/>
            <person name="Li Y."/>
            <person name="Xu H."/>
            <person name="Wei S."/>
            <person name="He X."/>
            <person name="Fang L."/>
            <person name="Zhang Z."/>
            <person name="Zhang Y."/>
            <person name="Huang X."/>
            <person name="Su Z."/>
            <person name="Tong W."/>
            <person name="Li J."/>
            <person name="Tong Z."/>
            <person name="Li S."/>
            <person name="Ye J."/>
            <person name="Wang L."/>
            <person name="Fang L."/>
            <person name="Lei T."/>
            <person name="Chen C."/>
            <person name="Chen H."/>
            <person name="Xu Z."/>
            <person name="Li H."/>
            <person name="Huang H."/>
            <person name="Zhang F."/>
            <person name="Xu H."/>
            <person name="Li N."/>
            <person name="Zhao C."/>
            <person name="Li S."/>
            <person name="Dong L."/>
            <person name="Huang Y."/>
            <person name="Li L."/>
            <person name="Xi Y."/>
            <person name="Qi Q."/>
            <person name="Li W."/>
            <person name="Zhang B."/>
            <person name="Hu W."/>
            <person name="Zhang Y."/>
            <person name="Tian X."/>
            <person name="Jiao Y."/>
            <person name="Liang X."/>
            <person name="Jin J."/>
            <person name="Gao L."/>
            <person name="Zheng W."/>
            <person name="Hao B."/>
            <person name="Liu S."/>
            <person name="Wang W."/>
            <person name="Yuan L."/>
            <person name="Cao M."/>
            <person name="McDermott J."/>
            <person name="Samudrala R."/>
            <person name="Wang J."/>
            <person name="Wong G.K."/>
            <person name="Yang H."/>
        </authorList>
    </citation>
    <scope>NUCLEOTIDE SEQUENCE [LARGE SCALE GENOMIC DNA]</scope>
</reference>
<dbReference type="EMBL" id="CM000140">
    <property type="protein sequence ID" value="EEE59551.1"/>
    <property type="molecule type" value="Genomic_DNA"/>
</dbReference>
<accession>B9F9V3</accession>
<evidence type="ECO:0000313" key="2">
    <source>
        <dbReference type="EMBL" id="EEE59551.1"/>
    </source>
</evidence>
<sequence>MALHVATVRAGMPSNTARASSTRPALASATIALLHATASNASHRASSAIASSAAPRDAYMAITDFRTYASPPRPSLTTMPLNPGPVAYSSKARVRREQRRERAPLGRRRRPEHVDEQRHGRAGPRAVGQRAYGGVPHERVGPRVVPDEAGGVGGVASVAGTEGDGAAGGDGVPGEAGLDERGVELAEVRHGGALRVQEGFRILVKIESAIILQKWCSQDSACLQQSLSALGVACQESQKPAFASAQILRTFKPSVPRLASRPSSPAVTERSGIRVLRQRYLDKFRNRMFMSLHWK</sequence>
<organism evidence="2">
    <name type="scientific">Oryza sativa subsp. japonica</name>
    <name type="common">Rice</name>
    <dbReference type="NCBI Taxonomy" id="39947"/>
    <lineage>
        <taxon>Eukaryota</taxon>
        <taxon>Viridiplantae</taxon>
        <taxon>Streptophyta</taxon>
        <taxon>Embryophyta</taxon>
        <taxon>Tracheophyta</taxon>
        <taxon>Spermatophyta</taxon>
        <taxon>Magnoliopsida</taxon>
        <taxon>Liliopsida</taxon>
        <taxon>Poales</taxon>
        <taxon>Poaceae</taxon>
        <taxon>BOP clade</taxon>
        <taxon>Oryzoideae</taxon>
        <taxon>Oryzeae</taxon>
        <taxon>Oryzinae</taxon>
        <taxon>Oryza</taxon>
        <taxon>Oryza sativa</taxon>
    </lineage>
</organism>
<dbReference type="AlphaFoldDB" id="B9F9V3"/>
<gene>
    <name evidence="2" type="ORF">OsJ_11829</name>
</gene>
<name>B9F9V3_ORYSJ</name>
<evidence type="ECO:0000256" key="1">
    <source>
        <dbReference type="SAM" id="MobiDB-lite"/>
    </source>
</evidence>